<reference evidence="2" key="1">
    <citation type="submission" date="2014-09" db="EMBL/GenBank/DDBJ databases">
        <authorList>
            <person name="Mudge J."/>
            <person name="Ramaraj T."/>
            <person name="Lindquist I.E."/>
            <person name="Bharti A.K."/>
            <person name="Sundararajan A."/>
            <person name="Cameron C.T."/>
            <person name="Woodward J.E."/>
            <person name="May G.D."/>
            <person name="Brubaker C."/>
            <person name="Broadhvest J."/>
            <person name="Wilkins T.A."/>
        </authorList>
    </citation>
    <scope>NUCLEOTIDE SEQUENCE</scope>
    <source>
        <strain evidence="2">cv. AKA8401</strain>
    </source>
</reference>
<dbReference type="Proteomes" id="UP000032142">
    <property type="component" value="Unassembled WGS sequence"/>
</dbReference>
<accession>A0A0B0N5Z8</accession>
<keyword evidence="2" id="KW-1185">Reference proteome</keyword>
<protein>
    <submittedName>
        <fullName evidence="1">Uncharacterized protein</fullName>
    </submittedName>
</protein>
<organism evidence="1 2">
    <name type="scientific">Gossypium arboreum</name>
    <name type="common">Tree cotton</name>
    <name type="synonym">Gossypium nanking</name>
    <dbReference type="NCBI Taxonomy" id="29729"/>
    <lineage>
        <taxon>Eukaryota</taxon>
        <taxon>Viridiplantae</taxon>
        <taxon>Streptophyta</taxon>
        <taxon>Embryophyta</taxon>
        <taxon>Tracheophyta</taxon>
        <taxon>Spermatophyta</taxon>
        <taxon>Magnoliopsida</taxon>
        <taxon>eudicotyledons</taxon>
        <taxon>Gunneridae</taxon>
        <taxon>Pentapetalae</taxon>
        <taxon>rosids</taxon>
        <taxon>malvids</taxon>
        <taxon>Malvales</taxon>
        <taxon>Malvaceae</taxon>
        <taxon>Malvoideae</taxon>
        <taxon>Gossypium</taxon>
    </lineage>
</organism>
<evidence type="ECO:0000313" key="2">
    <source>
        <dbReference type="Proteomes" id="UP000032142"/>
    </source>
</evidence>
<dbReference type="EMBL" id="KN392469">
    <property type="protein sequence ID" value="KHG09863.1"/>
    <property type="molecule type" value="Genomic_DNA"/>
</dbReference>
<name>A0A0B0N5Z8_GOSAR</name>
<gene>
    <name evidence="1" type="ORF">F383_02396</name>
</gene>
<evidence type="ECO:0000313" key="1">
    <source>
        <dbReference type="EMBL" id="KHG09863.1"/>
    </source>
</evidence>
<proteinExistence type="predicted"/>
<sequence>MDNPSRFFE</sequence>